<accession>A0A4R4BM31</accession>
<keyword evidence="1" id="KW-1133">Transmembrane helix</keyword>
<organism evidence="2 3">
    <name type="scientific">Bacillus thuringiensis</name>
    <dbReference type="NCBI Taxonomy" id="1428"/>
    <lineage>
        <taxon>Bacteria</taxon>
        <taxon>Bacillati</taxon>
        <taxon>Bacillota</taxon>
        <taxon>Bacilli</taxon>
        <taxon>Bacillales</taxon>
        <taxon>Bacillaceae</taxon>
        <taxon>Bacillus</taxon>
        <taxon>Bacillus cereus group</taxon>
    </lineage>
</organism>
<dbReference type="RefSeq" id="WP_131931403.1">
    <property type="nucleotide sequence ID" value="NZ_SMDF01000001.1"/>
</dbReference>
<keyword evidence="1" id="KW-0472">Membrane</keyword>
<evidence type="ECO:0000313" key="2">
    <source>
        <dbReference type="EMBL" id="TCW59719.1"/>
    </source>
</evidence>
<comment type="caution">
    <text evidence="2">The sequence shown here is derived from an EMBL/GenBank/DDBJ whole genome shotgun (WGS) entry which is preliminary data.</text>
</comment>
<dbReference type="AlphaFoldDB" id="A0A4R4BM31"/>
<name>A0A4R4BM31_BACTU</name>
<protein>
    <submittedName>
        <fullName evidence="2">Uncharacterized protein</fullName>
    </submittedName>
</protein>
<proteinExistence type="predicted"/>
<gene>
    <name evidence="2" type="ORF">EC910_101349</name>
</gene>
<evidence type="ECO:0000256" key="1">
    <source>
        <dbReference type="SAM" id="Phobius"/>
    </source>
</evidence>
<keyword evidence="1" id="KW-0812">Transmembrane</keyword>
<feature type="transmembrane region" description="Helical" evidence="1">
    <location>
        <begin position="6"/>
        <end position="26"/>
    </location>
</feature>
<dbReference type="Proteomes" id="UP000295285">
    <property type="component" value="Unassembled WGS sequence"/>
</dbReference>
<reference evidence="2 3" key="1">
    <citation type="submission" date="2019-03" db="EMBL/GenBank/DDBJ databases">
        <title>Above-ground endophytic microbial communities from plants in different locations in the United States.</title>
        <authorList>
            <person name="Frank C."/>
        </authorList>
    </citation>
    <scope>NUCLEOTIDE SEQUENCE [LARGE SCALE GENOMIC DNA]</scope>
    <source>
        <strain evidence="2 3">LP_2_YM</strain>
    </source>
</reference>
<evidence type="ECO:0000313" key="3">
    <source>
        <dbReference type="Proteomes" id="UP000295285"/>
    </source>
</evidence>
<sequence>MTANIIQIISIILTTVISIISVVIAVKSLKTTQKSIEEANRPYVVVYKDYVHVLSNITEYLVIKNFGKTGATIESLIFNPEYYDKKNNPLFKNLENTFIAPGQSIKTVISSNAFGQKREGITTLTIRYKDTNRSYYEEINLNEELIRDLSFMKTDPSGYTIESVITRTAQEFLRRNL</sequence>
<dbReference type="EMBL" id="SMDG01000001">
    <property type="protein sequence ID" value="TCW59719.1"/>
    <property type="molecule type" value="Genomic_DNA"/>
</dbReference>